<dbReference type="AlphaFoldDB" id="I1CK83"/>
<dbReference type="RefSeq" id="XP_067524259.1">
    <property type="nucleotide sequence ID" value="XM_067668158.1"/>
</dbReference>
<name>I1CK83_RHIO9</name>
<proteinExistence type="predicted"/>
<dbReference type="EMBL" id="CH476743">
    <property type="protein sequence ID" value="EIE88863.1"/>
    <property type="molecule type" value="Genomic_DNA"/>
</dbReference>
<accession>I1CK83</accession>
<keyword evidence="2" id="KW-1185">Reference proteome</keyword>
<organism evidence="1 2">
    <name type="scientific">Rhizopus delemar (strain RA 99-880 / ATCC MYA-4621 / FGSC 9543 / NRRL 43880)</name>
    <name type="common">Mucormycosis agent</name>
    <name type="synonym">Rhizopus arrhizus var. delemar</name>
    <dbReference type="NCBI Taxonomy" id="246409"/>
    <lineage>
        <taxon>Eukaryota</taxon>
        <taxon>Fungi</taxon>
        <taxon>Fungi incertae sedis</taxon>
        <taxon>Mucoromycota</taxon>
        <taxon>Mucoromycotina</taxon>
        <taxon>Mucoromycetes</taxon>
        <taxon>Mucorales</taxon>
        <taxon>Mucorineae</taxon>
        <taxon>Rhizopodaceae</taxon>
        <taxon>Rhizopus</taxon>
    </lineage>
</organism>
<evidence type="ECO:0000313" key="2">
    <source>
        <dbReference type="Proteomes" id="UP000009138"/>
    </source>
</evidence>
<evidence type="ECO:0000313" key="1">
    <source>
        <dbReference type="EMBL" id="EIE88863.1"/>
    </source>
</evidence>
<dbReference type="GO" id="GO:0003676">
    <property type="term" value="F:nucleic acid binding"/>
    <property type="evidence" value="ECO:0007669"/>
    <property type="project" value="InterPro"/>
</dbReference>
<dbReference type="Gene3D" id="3.30.420.10">
    <property type="entry name" value="Ribonuclease H-like superfamily/Ribonuclease H"/>
    <property type="match status" value="1"/>
</dbReference>
<dbReference type="VEuPathDB" id="FungiDB:RO3G_13574"/>
<reference evidence="1 2" key="1">
    <citation type="journal article" date="2009" name="PLoS Genet.">
        <title>Genomic analysis of the basal lineage fungus Rhizopus oryzae reveals a whole-genome duplication.</title>
        <authorList>
            <person name="Ma L.-J."/>
            <person name="Ibrahim A.S."/>
            <person name="Skory C."/>
            <person name="Grabherr M.G."/>
            <person name="Burger G."/>
            <person name="Butler M."/>
            <person name="Elias M."/>
            <person name="Idnurm A."/>
            <person name="Lang B.F."/>
            <person name="Sone T."/>
            <person name="Abe A."/>
            <person name="Calvo S.E."/>
            <person name="Corrochano L.M."/>
            <person name="Engels R."/>
            <person name="Fu J."/>
            <person name="Hansberg W."/>
            <person name="Kim J.-M."/>
            <person name="Kodira C.D."/>
            <person name="Koehrsen M.J."/>
            <person name="Liu B."/>
            <person name="Miranda-Saavedra D."/>
            <person name="O'Leary S."/>
            <person name="Ortiz-Castellanos L."/>
            <person name="Poulter R."/>
            <person name="Rodriguez-Romero J."/>
            <person name="Ruiz-Herrera J."/>
            <person name="Shen Y.-Q."/>
            <person name="Zeng Q."/>
            <person name="Galagan J."/>
            <person name="Birren B.W."/>
            <person name="Cuomo C.A."/>
            <person name="Wickes B.L."/>
        </authorList>
    </citation>
    <scope>NUCLEOTIDE SEQUENCE [LARGE SCALE GENOMIC DNA]</scope>
    <source>
        <strain evidence="2">RA 99-880 / ATCC MYA-4621 / FGSC 9543 / NRRL 43880</strain>
    </source>
</reference>
<protein>
    <submittedName>
        <fullName evidence="1">Uncharacterized protein</fullName>
    </submittedName>
</protein>
<dbReference type="GeneID" id="93620539"/>
<gene>
    <name evidence="1" type="ORF">RO3G_13574</name>
</gene>
<dbReference type="InParanoid" id="I1CK83"/>
<sequence length="115" mass="13162">MSARIFIECTRHLAISEDETREKIAEPVGLNKSTVATIEKTLQSYVDRLDLKSYRAVHKPRLTAIHRKSVVWSDELRFYVEGSNRGKRVLRKEGEHYDERNIISTVKCGDGGAMV</sequence>
<dbReference type="InterPro" id="IPR036397">
    <property type="entry name" value="RNaseH_sf"/>
</dbReference>
<dbReference type="Proteomes" id="UP000009138">
    <property type="component" value="Unassembled WGS sequence"/>
</dbReference>